<proteinExistence type="predicted"/>
<reference evidence="1 2" key="1">
    <citation type="submission" date="2020-10" db="EMBL/GenBank/DDBJ databases">
        <title>Phylogeny of dyella-like bacteria.</title>
        <authorList>
            <person name="Fu J."/>
        </authorList>
    </citation>
    <scope>NUCLEOTIDE SEQUENCE [LARGE SCALE GENOMIC DNA]</scope>
    <source>
        <strain evidence="1 2">KACC 19113</strain>
    </source>
</reference>
<dbReference type="RefSeq" id="WP_404616147.1">
    <property type="nucleotide sequence ID" value="NZ_JADIKK010000008.1"/>
</dbReference>
<evidence type="ECO:0000313" key="1">
    <source>
        <dbReference type="EMBL" id="MFK2879332.1"/>
    </source>
</evidence>
<sequence>MTGGFGADGRTFVALADAVGTRAVQGLRVALAEVQQHVGLVATRGMSEALLTLGYRDGLPVERRSVEPLSFRVEAVDLVASLVGHSEHRHLERWPLK</sequence>
<organism evidence="1 2">
    <name type="scientific">Rhodanobacter hydrolyticus</name>
    <dbReference type="NCBI Taxonomy" id="2250595"/>
    <lineage>
        <taxon>Bacteria</taxon>
        <taxon>Pseudomonadati</taxon>
        <taxon>Pseudomonadota</taxon>
        <taxon>Gammaproteobacteria</taxon>
        <taxon>Lysobacterales</taxon>
        <taxon>Rhodanobacteraceae</taxon>
        <taxon>Rhodanobacter</taxon>
    </lineage>
</organism>
<dbReference type="EMBL" id="JADIKK010000008">
    <property type="protein sequence ID" value="MFK2879332.1"/>
    <property type="molecule type" value="Genomic_DNA"/>
</dbReference>
<evidence type="ECO:0000313" key="2">
    <source>
        <dbReference type="Proteomes" id="UP001620339"/>
    </source>
</evidence>
<gene>
    <name evidence="1" type="ORF">ISP25_19855</name>
</gene>
<dbReference type="Gene3D" id="3.90.1140.10">
    <property type="entry name" value="Cyclic phosphodiesterase"/>
    <property type="match status" value="1"/>
</dbReference>
<protein>
    <submittedName>
        <fullName evidence="1">Uncharacterized protein</fullName>
    </submittedName>
</protein>
<dbReference type="Proteomes" id="UP001620339">
    <property type="component" value="Unassembled WGS sequence"/>
</dbReference>
<comment type="caution">
    <text evidence="1">The sequence shown here is derived from an EMBL/GenBank/DDBJ whole genome shotgun (WGS) entry which is preliminary data.</text>
</comment>
<name>A0ABW8JB98_9GAMM</name>
<keyword evidence="2" id="KW-1185">Reference proteome</keyword>
<accession>A0ABW8JB98</accession>